<organism evidence="2 3">
    <name type="scientific">Porites lobata</name>
    <dbReference type="NCBI Taxonomy" id="104759"/>
    <lineage>
        <taxon>Eukaryota</taxon>
        <taxon>Metazoa</taxon>
        <taxon>Cnidaria</taxon>
        <taxon>Anthozoa</taxon>
        <taxon>Hexacorallia</taxon>
        <taxon>Scleractinia</taxon>
        <taxon>Fungiina</taxon>
        <taxon>Poritidae</taxon>
        <taxon>Porites</taxon>
    </lineage>
</organism>
<evidence type="ECO:0000256" key="1">
    <source>
        <dbReference type="SAM" id="MobiDB-lite"/>
    </source>
</evidence>
<evidence type="ECO:0000313" key="2">
    <source>
        <dbReference type="EMBL" id="CAH3170676.1"/>
    </source>
</evidence>
<name>A0ABN8QVJ2_9CNID</name>
<evidence type="ECO:0000313" key="3">
    <source>
        <dbReference type="Proteomes" id="UP001159405"/>
    </source>
</evidence>
<dbReference type="Proteomes" id="UP001159405">
    <property type="component" value="Unassembled WGS sequence"/>
</dbReference>
<proteinExistence type="predicted"/>
<protein>
    <submittedName>
        <fullName evidence="2">Uncharacterized protein</fullName>
    </submittedName>
</protein>
<sequence>MKEAAKAATKRAVQKAATKTGEYAGEKAGDKFIQLLSKKNKNTKTPVAALPIENPQSRELSDYEINERVNQLSSGETALNTTVANNAHQKKDGYRFVDNSGEVTPFDWYNAGNSLDFKVVLLANGGNIAIADHNGIVIGSYSFLNYFDIKLNGKKVYDCNDANHAVNIKNLLDYSPAYANKTAANEFFFLGTSRNAEEREFEVSGTNQLAKGRAAYNKGFALRKALLGTSSTVNTEIPLNRYSFFEMLEDELLPNTRVEMNLEIESMVI</sequence>
<dbReference type="EMBL" id="CALNXK010000157">
    <property type="protein sequence ID" value="CAH3170676.1"/>
    <property type="molecule type" value="Genomic_DNA"/>
</dbReference>
<accession>A0ABN8QVJ2</accession>
<reference evidence="2 3" key="1">
    <citation type="submission" date="2022-05" db="EMBL/GenBank/DDBJ databases">
        <authorList>
            <consortium name="Genoscope - CEA"/>
            <person name="William W."/>
        </authorList>
    </citation>
    <scope>NUCLEOTIDE SEQUENCE [LARGE SCALE GENOMIC DNA]</scope>
</reference>
<keyword evidence="3" id="KW-1185">Reference proteome</keyword>
<feature type="region of interest" description="Disordered" evidence="1">
    <location>
        <begin position="1"/>
        <end position="21"/>
    </location>
</feature>
<comment type="caution">
    <text evidence="2">The sequence shown here is derived from an EMBL/GenBank/DDBJ whole genome shotgun (WGS) entry which is preliminary data.</text>
</comment>
<gene>
    <name evidence="2" type="ORF">PLOB_00010881</name>
</gene>